<dbReference type="Pfam" id="PF19775">
    <property type="entry name" value="DUF6261"/>
    <property type="match status" value="1"/>
</dbReference>
<feature type="compositionally biased region" description="Basic and acidic residues" evidence="1">
    <location>
        <begin position="254"/>
        <end position="266"/>
    </location>
</feature>
<reference evidence="2 3" key="1">
    <citation type="submission" date="2013-11" db="EMBL/GenBank/DDBJ databases">
        <title>Single cell genomics of uncultured Tannerella BU063 (oral taxon 286).</title>
        <authorList>
            <person name="Beall C.J."/>
            <person name="Campbell A.G."/>
            <person name="Griffen A.L."/>
            <person name="Podar M."/>
            <person name="Leys E.J."/>
        </authorList>
    </citation>
    <scope>NUCLEOTIDE SEQUENCE [LARGE SCALE GENOMIC DNA]</scope>
    <source>
        <strain evidence="2">Cell 5</strain>
    </source>
</reference>
<dbReference type="InterPro" id="IPR046228">
    <property type="entry name" value="DUF6261"/>
</dbReference>
<organism evidence="2 3">
    <name type="scientific">Tannerella sp. oral taxon BU063 isolate Cell 5</name>
    <dbReference type="NCBI Taxonomy" id="1410950"/>
    <lineage>
        <taxon>Bacteria</taxon>
        <taxon>Pseudomonadati</taxon>
        <taxon>Bacteroidota</taxon>
        <taxon>Bacteroidia</taxon>
        <taxon>Bacteroidales</taxon>
        <taxon>Tannerellaceae</taxon>
        <taxon>Tannerella</taxon>
    </lineage>
</organism>
<dbReference type="EMBL" id="AYYC01000709">
    <property type="protein sequence ID" value="ETK04028.1"/>
    <property type="molecule type" value="Genomic_DNA"/>
</dbReference>
<dbReference type="PATRIC" id="fig|1410950.3.peg.1678"/>
<protein>
    <submittedName>
        <fullName evidence="2">Uncharacterized protein</fullName>
    </submittedName>
</protein>
<evidence type="ECO:0000313" key="2">
    <source>
        <dbReference type="EMBL" id="ETK04028.1"/>
    </source>
</evidence>
<sequence>MYDLLHAADATKIGIPAEKITAYKADLDVEEEINRETQASLNTQRMTKKDEERDDLLSFIFNTIRTNRLSPEQAMATAAEELNVVAKPYYGIQKLGLDQESAFINGLLRDFRKTENAPHVTTLKLTSALQKLETANAEFRQIYDARSATRADNKLPQAKVARAKTDAMYEQIVFILKAAYYYGIAPVERPLIVSIVNKMNQRMEETTNAFQKSLAQKRAADKKPADPKQPKDPKTPDQPKEPKQPETPQPPKPGGEKPKDPKKPDDGNPDITLPEE</sequence>
<evidence type="ECO:0000313" key="3">
    <source>
        <dbReference type="Proteomes" id="UP000018872"/>
    </source>
</evidence>
<accession>W2CAH0</accession>
<gene>
    <name evidence="2" type="ORF">T229_11325</name>
</gene>
<evidence type="ECO:0000256" key="1">
    <source>
        <dbReference type="SAM" id="MobiDB-lite"/>
    </source>
</evidence>
<feature type="compositionally biased region" description="Basic and acidic residues" evidence="1">
    <location>
        <begin position="218"/>
        <end position="244"/>
    </location>
</feature>
<dbReference type="AlphaFoldDB" id="W2CAH0"/>
<dbReference type="Proteomes" id="UP000018872">
    <property type="component" value="Unassembled WGS sequence"/>
</dbReference>
<comment type="caution">
    <text evidence="2">The sequence shown here is derived from an EMBL/GenBank/DDBJ whole genome shotgun (WGS) entry which is preliminary data.</text>
</comment>
<proteinExistence type="predicted"/>
<feature type="region of interest" description="Disordered" evidence="1">
    <location>
        <begin position="208"/>
        <end position="276"/>
    </location>
</feature>
<name>W2CAH0_9BACT</name>